<dbReference type="AlphaFoldDB" id="A0A8J7EZB0"/>
<evidence type="ECO:0000313" key="2">
    <source>
        <dbReference type="EMBL" id="MBE9212931.1"/>
    </source>
</evidence>
<organism evidence="2 3">
    <name type="scientific">Plectonema cf. radiosum LEGE 06105</name>
    <dbReference type="NCBI Taxonomy" id="945769"/>
    <lineage>
        <taxon>Bacteria</taxon>
        <taxon>Bacillati</taxon>
        <taxon>Cyanobacteriota</taxon>
        <taxon>Cyanophyceae</taxon>
        <taxon>Oscillatoriophycideae</taxon>
        <taxon>Oscillatoriales</taxon>
        <taxon>Microcoleaceae</taxon>
        <taxon>Plectonema</taxon>
    </lineage>
</organism>
<gene>
    <name evidence="2" type="ORF">IQ247_09555</name>
</gene>
<reference evidence="2" key="1">
    <citation type="submission" date="2020-10" db="EMBL/GenBank/DDBJ databases">
        <authorList>
            <person name="Castelo-Branco R."/>
            <person name="Eusebio N."/>
            <person name="Adriana R."/>
            <person name="Vieira A."/>
            <person name="Brugerolle De Fraissinette N."/>
            <person name="Rezende De Castro R."/>
            <person name="Schneider M.P."/>
            <person name="Vasconcelos V."/>
            <person name="Leao P.N."/>
        </authorList>
    </citation>
    <scope>NUCLEOTIDE SEQUENCE</scope>
    <source>
        <strain evidence="2">LEGE 06105</strain>
    </source>
</reference>
<sequence>MKKILILSANPKDTNQLRLDEEVREIKTALKLSKNREQFEVVTESALRVNDLRRALLDNLPHIVHFSGHGSGSDGLALENKLGQMQLVSGESLAELFELFEELIECVVLNACYSEVQAESIYQHIDCVIGMNRAIGDMAAIEFSTGFYDALSAGRSYRDSFEFGCGAISLQGIPESKTPQIKARKNLYALTKETLEKSKISVESTAMTQPKYAESNSGISQGISGGTMYGGMIASQGSNNQQNMTNAQNINTPQQQQKLVETANDIRILLQRLEQENPSKTHSQKMMVVAQAVEQIENNPTFKTCIISALKAGGMEAFKELINHPLVNIFMAAIDGWL</sequence>
<protein>
    <submittedName>
        <fullName evidence="2">CHAT domain-containing protein</fullName>
    </submittedName>
</protein>
<dbReference type="Pfam" id="PF12770">
    <property type="entry name" value="CHAT"/>
    <property type="match status" value="1"/>
</dbReference>
<dbReference type="InterPro" id="IPR024983">
    <property type="entry name" value="CHAT_dom"/>
</dbReference>
<evidence type="ECO:0000259" key="1">
    <source>
        <dbReference type="Pfam" id="PF12770"/>
    </source>
</evidence>
<evidence type="ECO:0000313" key="3">
    <source>
        <dbReference type="Proteomes" id="UP000620559"/>
    </source>
</evidence>
<name>A0A8J7EZB0_9CYAN</name>
<comment type="caution">
    <text evidence="2">The sequence shown here is derived from an EMBL/GenBank/DDBJ whole genome shotgun (WGS) entry which is preliminary data.</text>
</comment>
<accession>A0A8J7EZB0</accession>
<feature type="domain" description="CHAT" evidence="1">
    <location>
        <begin position="6"/>
        <end position="156"/>
    </location>
</feature>
<dbReference type="EMBL" id="JADEWL010000021">
    <property type="protein sequence ID" value="MBE9212931.1"/>
    <property type="molecule type" value="Genomic_DNA"/>
</dbReference>
<keyword evidence="3" id="KW-1185">Reference proteome</keyword>
<dbReference type="RefSeq" id="WP_193919329.1">
    <property type="nucleotide sequence ID" value="NZ_JADEWL010000021.1"/>
</dbReference>
<proteinExistence type="predicted"/>
<dbReference type="Proteomes" id="UP000620559">
    <property type="component" value="Unassembled WGS sequence"/>
</dbReference>